<feature type="compositionally biased region" description="Basic and acidic residues" evidence="3">
    <location>
        <begin position="50"/>
        <end position="69"/>
    </location>
</feature>
<evidence type="ECO:0000313" key="5">
    <source>
        <dbReference type="EMBL" id="KNE66523.1"/>
    </source>
</evidence>
<organism evidence="5 6">
    <name type="scientific">Allomyces macrogynus (strain ATCC 38327)</name>
    <name type="common">Allomyces javanicus var. macrogynus</name>
    <dbReference type="NCBI Taxonomy" id="578462"/>
    <lineage>
        <taxon>Eukaryota</taxon>
        <taxon>Fungi</taxon>
        <taxon>Fungi incertae sedis</taxon>
        <taxon>Blastocladiomycota</taxon>
        <taxon>Blastocladiomycetes</taxon>
        <taxon>Blastocladiales</taxon>
        <taxon>Blastocladiaceae</taxon>
        <taxon>Allomyces</taxon>
    </lineage>
</organism>
<dbReference type="GO" id="GO:0006406">
    <property type="term" value="P:mRNA export from nucleus"/>
    <property type="evidence" value="ECO:0007669"/>
    <property type="project" value="TreeGrafter"/>
</dbReference>
<evidence type="ECO:0000256" key="3">
    <source>
        <dbReference type="SAM" id="MobiDB-lite"/>
    </source>
</evidence>
<dbReference type="Gene3D" id="3.30.70.330">
    <property type="match status" value="1"/>
</dbReference>
<accession>A0A0L0SVC7</accession>
<dbReference type="Pfam" id="PF00076">
    <property type="entry name" value="RRM_1"/>
    <property type="match status" value="1"/>
</dbReference>
<reference evidence="6" key="2">
    <citation type="submission" date="2009-11" db="EMBL/GenBank/DDBJ databases">
        <title>The Genome Sequence of Allomyces macrogynus strain ATCC 38327.</title>
        <authorList>
            <consortium name="The Broad Institute Genome Sequencing Platform"/>
            <person name="Russ C."/>
            <person name="Cuomo C."/>
            <person name="Shea T."/>
            <person name="Young S.K."/>
            <person name="Zeng Q."/>
            <person name="Koehrsen M."/>
            <person name="Haas B."/>
            <person name="Borodovsky M."/>
            <person name="Guigo R."/>
            <person name="Alvarado L."/>
            <person name="Berlin A."/>
            <person name="Borenstein D."/>
            <person name="Chen Z."/>
            <person name="Engels R."/>
            <person name="Freedman E."/>
            <person name="Gellesch M."/>
            <person name="Goldberg J."/>
            <person name="Griggs A."/>
            <person name="Gujja S."/>
            <person name="Heiman D."/>
            <person name="Hepburn T."/>
            <person name="Howarth C."/>
            <person name="Jen D."/>
            <person name="Larson L."/>
            <person name="Lewis B."/>
            <person name="Mehta T."/>
            <person name="Park D."/>
            <person name="Pearson M."/>
            <person name="Roberts A."/>
            <person name="Saif S."/>
            <person name="Shenoy N."/>
            <person name="Sisk P."/>
            <person name="Stolte C."/>
            <person name="Sykes S."/>
            <person name="Walk T."/>
            <person name="White J."/>
            <person name="Yandava C."/>
            <person name="Burger G."/>
            <person name="Gray M.W."/>
            <person name="Holland P.W.H."/>
            <person name="King N."/>
            <person name="Lang F.B.F."/>
            <person name="Roger A.J."/>
            <person name="Ruiz-Trillo I."/>
            <person name="Lander E."/>
            <person name="Nusbaum C."/>
        </authorList>
    </citation>
    <scope>NUCLEOTIDE SEQUENCE [LARGE SCALE GENOMIC DNA]</scope>
    <source>
        <strain evidence="6">ATCC 38327</strain>
    </source>
</reference>
<evidence type="ECO:0000256" key="1">
    <source>
        <dbReference type="ARBA" id="ARBA00022884"/>
    </source>
</evidence>
<dbReference type="EMBL" id="GG745350">
    <property type="protein sequence ID" value="KNE66523.1"/>
    <property type="molecule type" value="Genomic_DNA"/>
</dbReference>
<feature type="compositionally biased region" description="Low complexity" evidence="3">
    <location>
        <begin position="21"/>
        <end position="38"/>
    </location>
</feature>
<dbReference type="OMA" id="WIWHCIA"/>
<protein>
    <recommendedName>
        <fullName evidence="4">RRM domain-containing protein</fullName>
    </recommendedName>
</protein>
<dbReference type="SUPFAM" id="SSF54928">
    <property type="entry name" value="RNA-binding domain, RBD"/>
    <property type="match status" value="1"/>
</dbReference>
<dbReference type="STRING" id="578462.A0A0L0SVC7"/>
<gene>
    <name evidence="5" type="ORF">AMAG_19587</name>
</gene>
<keyword evidence="6" id="KW-1185">Reference proteome</keyword>
<dbReference type="Proteomes" id="UP000054350">
    <property type="component" value="Unassembled WGS sequence"/>
</dbReference>
<dbReference type="AlphaFoldDB" id="A0A0L0SVC7"/>
<proteinExistence type="predicted"/>
<evidence type="ECO:0000259" key="4">
    <source>
        <dbReference type="PROSITE" id="PS50102"/>
    </source>
</evidence>
<dbReference type="InterPro" id="IPR051229">
    <property type="entry name" value="ALYREF_mRNA_export"/>
</dbReference>
<sequence length="185" mass="19855">MAAFNPSAQVTMDLDSIIAANRASRNSSAPAPAASSGGDDSRRRRRGGRDRRDAGGDAMMVDRSERDRPAPPSSRNNDRGRPTALMSASAAAAAAAASAKISVTNLDRGVTEDDLRELFKRIGRVKSVQLYYDKNGRSQGTAHIHYQAKADAAKAIAQYNNVTLDGRPMQIEFVVAPNDLERQVA</sequence>
<dbReference type="PROSITE" id="PS50102">
    <property type="entry name" value="RRM"/>
    <property type="match status" value="1"/>
</dbReference>
<evidence type="ECO:0000313" key="6">
    <source>
        <dbReference type="Proteomes" id="UP000054350"/>
    </source>
</evidence>
<dbReference type="GO" id="GO:0003729">
    <property type="term" value="F:mRNA binding"/>
    <property type="evidence" value="ECO:0007669"/>
    <property type="project" value="TreeGrafter"/>
</dbReference>
<dbReference type="InterPro" id="IPR000504">
    <property type="entry name" value="RRM_dom"/>
</dbReference>
<dbReference type="SMART" id="SM00360">
    <property type="entry name" value="RRM"/>
    <property type="match status" value="1"/>
</dbReference>
<dbReference type="PANTHER" id="PTHR19965">
    <property type="entry name" value="RNA AND EXPORT FACTOR BINDING PROTEIN"/>
    <property type="match status" value="1"/>
</dbReference>
<dbReference type="VEuPathDB" id="FungiDB:AMAG_19587"/>
<evidence type="ECO:0000256" key="2">
    <source>
        <dbReference type="PROSITE-ProRule" id="PRU00176"/>
    </source>
</evidence>
<name>A0A0L0SVC7_ALLM3</name>
<feature type="region of interest" description="Disordered" evidence="3">
    <location>
        <begin position="21"/>
        <end position="87"/>
    </location>
</feature>
<dbReference type="GO" id="GO:0005634">
    <property type="term" value="C:nucleus"/>
    <property type="evidence" value="ECO:0007669"/>
    <property type="project" value="TreeGrafter"/>
</dbReference>
<keyword evidence="1 2" id="KW-0694">RNA-binding</keyword>
<dbReference type="eggNOG" id="KOG0533">
    <property type="taxonomic scope" value="Eukaryota"/>
</dbReference>
<dbReference type="InterPro" id="IPR035979">
    <property type="entry name" value="RBD_domain_sf"/>
</dbReference>
<dbReference type="OrthoDB" id="346839at2759"/>
<feature type="domain" description="RRM" evidence="4">
    <location>
        <begin position="99"/>
        <end position="176"/>
    </location>
</feature>
<dbReference type="InterPro" id="IPR012677">
    <property type="entry name" value="Nucleotide-bd_a/b_plait_sf"/>
</dbReference>
<reference evidence="5 6" key="1">
    <citation type="submission" date="2009-11" db="EMBL/GenBank/DDBJ databases">
        <title>Annotation of Allomyces macrogynus ATCC 38327.</title>
        <authorList>
            <consortium name="The Broad Institute Genome Sequencing Platform"/>
            <person name="Russ C."/>
            <person name="Cuomo C."/>
            <person name="Burger G."/>
            <person name="Gray M.W."/>
            <person name="Holland P.W.H."/>
            <person name="King N."/>
            <person name="Lang F.B.F."/>
            <person name="Roger A.J."/>
            <person name="Ruiz-Trillo I."/>
            <person name="Young S.K."/>
            <person name="Zeng Q."/>
            <person name="Gargeya S."/>
            <person name="Fitzgerald M."/>
            <person name="Haas B."/>
            <person name="Abouelleil A."/>
            <person name="Alvarado L."/>
            <person name="Arachchi H.M."/>
            <person name="Berlin A."/>
            <person name="Chapman S.B."/>
            <person name="Gearin G."/>
            <person name="Goldberg J."/>
            <person name="Griggs A."/>
            <person name="Gujja S."/>
            <person name="Hansen M."/>
            <person name="Heiman D."/>
            <person name="Howarth C."/>
            <person name="Larimer J."/>
            <person name="Lui A."/>
            <person name="MacDonald P.J.P."/>
            <person name="McCowen C."/>
            <person name="Montmayeur A."/>
            <person name="Murphy C."/>
            <person name="Neiman D."/>
            <person name="Pearson M."/>
            <person name="Priest M."/>
            <person name="Roberts A."/>
            <person name="Saif S."/>
            <person name="Shea T."/>
            <person name="Sisk P."/>
            <person name="Stolte C."/>
            <person name="Sykes S."/>
            <person name="Wortman J."/>
            <person name="Nusbaum C."/>
            <person name="Birren B."/>
        </authorList>
    </citation>
    <scope>NUCLEOTIDE SEQUENCE [LARGE SCALE GENOMIC DNA]</scope>
    <source>
        <strain evidence="5 6">ATCC 38327</strain>
    </source>
</reference>
<dbReference type="PANTHER" id="PTHR19965:SF35">
    <property type="entry name" value="RNA ANNEALING PROTEIN YRA1"/>
    <property type="match status" value="1"/>
</dbReference>